<evidence type="ECO:0000313" key="1">
    <source>
        <dbReference type="EMBL" id="TXC93027.1"/>
    </source>
</evidence>
<reference evidence="1 2" key="1">
    <citation type="journal article" date="2005" name="Int. J. Syst. Evol. Microbiol.">
        <title>Bacillus litoralis sp. nov., isolated from a tidal flat of the Yellow Sea in Korea.</title>
        <authorList>
            <person name="Yoon J.H."/>
            <person name="Oh T.K."/>
        </authorList>
    </citation>
    <scope>NUCLEOTIDE SEQUENCE [LARGE SCALE GENOMIC DNA]</scope>
    <source>
        <strain evidence="1 2">SW-211</strain>
    </source>
</reference>
<dbReference type="AlphaFoldDB" id="A0A5C6W4Z4"/>
<proteinExistence type="predicted"/>
<accession>A0A5C6W4Z4</accession>
<keyword evidence="2" id="KW-1185">Reference proteome</keyword>
<comment type="caution">
    <text evidence="1">The sequence shown here is derived from an EMBL/GenBank/DDBJ whole genome shotgun (WGS) entry which is preliminary data.</text>
</comment>
<gene>
    <name evidence="1" type="ORF">FS935_02200</name>
</gene>
<organism evidence="1 2">
    <name type="scientific">Metabacillus litoralis</name>
    <dbReference type="NCBI Taxonomy" id="152268"/>
    <lineage>
        <taxon>Bacteria</taxon>
        <taxon>Bacillati</taxon>
        <taxon>Bacillota</taxon>
        <taxon>Bacilli</taxon>
        <taxon>Bacillales</taxon>
        <taxon>Bacillaceae</taxon>
        <taxon>Metabacillus</taxon>
    </lineage>
</organism>
<sequence length="154" mass="17823">MELEQNAIIKKLQFKDRGQQVLILNSPLEFEGIIKSFSGEVHKEVKNDHEYEFIQVFATTNEELKSLALKAEHVLKEDGLFWLCYPKKTSKTYKGSNCSRETVGAALAEIGYEPVRQVAIDEDWSALRFRKVENIKKMIRKFAVTEQGKQRIDE</sequence>
<evidence type="ECO:0000313" key="2">
    <source>
        <dbReference type="Proteomes" id="UP000321363"/>
    </source>
</evidence>
<protein>
    <submittedName>
        <fullName evidence="1">DUF3052 domain-containing protein</fullName>
    </submittedName>
</protein>
<dbReference type="RefSeq" id="WP_146945888.1">
    <property type="nucleotide sequence ID" value="NZ_VOQF01000001.1"/>
</dbReference>
<dbReference type="Proteomes" id="UP000321363">
    <property type="component" value="Unassembled WGS sequence"/>
</dbReference>
<name>A0A5C6W4Z4_9BACI</name>
<dbReference type="EMBL" id="VOQF01000001">
    <property type="protein sequence ID" value="TXC93027.1"/>
    <property type="molecule type" value="Genomic_DNA"/>
</dbReference>
<dbReference type="OrthoDB" id="9800461at2"/>